<evidence type="ECO:0000256" key="3">
    <source>
        <dbReference type="ARBA" id="ARBA00022942"/>
    </source>
</evidence>
<accession>A0ABR4P917</accession>
<feature type="region of interest" description="Disordered" evidence="5">
    <location>
        <begin position="1"/>
        <end position="54"/>
    </location>
</feature>
<dbReference type="InterPro" id="IPR011989">
    <property type="entry name" value="ARM-like"/>
</dbReference>
<evidence type="ECO:0000256" key="5">
    <source>
        <dbReference type="SAM" id="MobiDB-lite"/>
    </source>
</evidence>
<evidence type="ECO:0000256" key="2">
    <source>
        <dbReference type="ARBA" id="ARBA00022737"/>
    </source>
</evidence>
<dbReference type="PANTHER" id="PTHR10943">
    <property type="entry name" value="26S PROTEASOME NON-ATPASE REGULATORY SUBUNIT"/>
    <property type="match status" value="1"/>
</dbReference>
<dbReference type="EMBL" id="JBFCZG010000007">
    <property type="protein sequence ID" value="KAL3419798.1"/>
    <property type="molecule type" value="Genomic_DNA"/>
</dbReference>
<dbReference type="InterPro" id="IPR041433">
    <property type="entry name" value="RPN1_C"/>
</dbReference>
<evidence type="ECO:0000256" key="1">
    <source>
        <dbReference type="ARBA" id="ARBA00005460"/>
    </source>
</evidence>
<keyword evidence="9" id="KW-1185">Reference proteome</keyword>
<proteinExistence type="inferred from homology"/>
<reference evidence="8 9" key="1">
    <citation type="submission" date="2024-06" db="EMBL/GenBank/DDBJ databases">
        <title>Complete genome of Phlyctema vagabunda strain 19-DSS-EL-015.</title>
        <authorList>
            <person name="Fiorenzani C."/>
        </authorList>
    </citation>
    <scope>NUCLEOTIDE SEQUENCE [LARGE SCALE GENOMIC DNA]</scope>
    <source>
        <strain evidence="8 9">19-DSS-EL-015</strain>
    </source>
</reference>
<dbReference type="Pfam" id="PF18051">
    <property type="entry name" value="RPN1_C"/>
    <property type="match status" value="1"/>
</dbReference>
<dbReference type="SUPFAM" id="SSF48371">
    <property type="entry name" value="ARM repeat"/>
    <property type="match status" value="1"/>
</dbReference>
<gene>
    <name evidence="8" type="ORF">PVAG01_08296</name>
</gene>
<feature type="domain" description="RPN1 N-terminal" evidence="6">
    <location>
        <begin position="64"/>
        <end position="363"/>
    </location>
</feature>
<dbReference type="Proteomes" id="UP001629113">
    <property type="component" value="Unassembled WGS sequence"/>
</dbReference>
<organism evidence="8 9">
    <name type="scientific">Phlyctema vagabunda</name>
    <dbReference type="NCBI Taxonomy" id="108571"/>
    <lineage>
        <taxon>Eukaryota</taxon>
        <taxon>Fungi</taxon>
        <taxon>Dikarya</taxon>
        <taxon>Ascomycota</taxon>
        <taxon>Pezizomycotina</taxon>
        <taxon>Leotiomycetes</taxon>
        <taxon>Helotiales</taxon>
        <taxon>Dermateaceae</taxon>
        <taxon>Phlyctema</taxon>
    </lineage>
</organism>
<dbReference type="InterPro" id="IPR002015">
    <property type="entry name" value="Proteasome/cyclosome_rpt"/>
</dbReference>
<dbReference type="InterPro" id="IPR016024">
    <property type="entry name" value="ARM-type_fold"/>
</dbReference>
<feature type="domain" description="26S proteasome non-ATPase regulatory subunit RPN1 C-terminal" evidence="7">
    <location>
        <begin position="849"/>
        <end position="902"/>
    </location>
</feature>
<comment type="function">
    <text evidence="4">Acts as a regulatory subunit of the 26 proteasome which is involved in the ATP-dependent degradation of ubiquitinated proteins.</text>
</comment>
<name>A0ABR4P917_9HELO</name>
<keyword evidence="3 4" id="KW-0647">Proteasome</keyword>
<evidence type="ECO:0000313" key="8">
    <source>
        <dbReference type="EMBL" id="KAL3419798.1"/>
    </source>
</evidence>
<keyword evidence="2" id="KW-0677">Repeat</keyword>
<evidence type="ECO:0000259" key="6">
    <source>
        <dbReference type="Pfam" id="PF17781"/>
    </source>
</evidence>
<dbReference type="Gene3D" id="1.25.10.10">
    <property type="entry name" value="Leucine-rich Repeat Variant"/>
    <property type="match status" value="1"/>
</dbReference>
<dbReference type="Pfam" id="PF01851">
    <property type="entry name" value="PC_rep"/>
    <property type="match status" value="2"/>
</dbReference>
<feature type="compositionally biased region" description="Basic and acidic residues" evidence="5">
    <location>
        <begin position="1"/>
        <end position="46"/>
    </location>
</feature>
<dbReference type="InterPro" id="IPR040892">
    <property type="entry name" value="RPN1_N"/>
</dbReference>
<protein>
    <recommendedName>
        <fullName evidence="4">26S proteasome regulatory subunit RPN1</fullName>
    </recommendedName>
</protein>
<comment type="similarity">
    <text evidence="1 4">Belongs to the proteasome subunit S2 family.</text>
</comment>
<comment type="caution">
    <text evidence="8">The sequence shown here is derived from an EMBL/GenBank/DDBJ whole genome shotgun (WGS) entry which is preliminary data.</text>
</comment>
<dbReference type="PIRSF" id="PIRSF015965">
    <property type="entry name" value="26S_Psome_Rpn1"/>
    <property type="match status" value="1"/>
</dbReference>
<evidence type="ECO:0000259" key="7">
    <source>
        <dbReference type="Pfam" id="PF18051"/>
    </source>
</evidence>
<dbReference type="Pfam" id="PF17781">
    <property type="entry name" value="RPN1_RPN2_N"/>
    <property type="match status" value="1"/>
</dbReference>
<evidence type="ECO:0000256" key="4">
    <source>
        <dbReference type="PIRNR" id="PIRNR015965"/>
    </source>
</evidence>
<evidence type="ECO:0000313" key="9">
    <source>
        <dbReference type="Proteomes" id="UP001629113"/>
    </source>
</evidence>
<dbReference type="GO" id="GO:0000502">
    <property type="term" value="C:proteasome complex"/>
    <property type="evidence" value="ECO:0007669"/>
    <property type="project" value="UniProtKB-KW"/>
</dbReference>
<sequence>MAQDGEAPKSVDKGKGKVIDEPGKGAEGQKDKDGKPLVNGKGKEEPVLGAEELSEEDQQLKGELDMLVERLTESDTKLYKSALEAIKTSIKTSTSSMTAVPKPLKFLRPHYEPMIKLYEEWPAGEDKTSLADVLSVIGMTFSDEDRQDTLKFRLLAPTSDIGSWGHEYTRHLALELGEVYTKRLTAEESYQDLIDLALVLVPLFLKSNAEADAVDLMSELEIIEDIPKFLDKDTFPRVCLYMVSMVNLLTYPEDQQFLRTAHDIYKKYDQLTQAIVLAIRLNDLDLIKSDFESTNDLALKKQMAFLIARQQIVLDLPTDSEEYEEIAECLNNTKLPEHFKALAKELNILDPKSTEDIYKSHLESNRVAGLTNLDSARHNLAAGFVNAFVNAGFGTDKMMMVEEEKSSWVWKTKDEGMMSTTASLGTLMLWDVENGLDKIDKYTYAQEDQIQAGALLAIGIMNSGVRIDSDPALALLGDNDKLNHSNPLVRVAAIMGLGLSYAGSNRAEVLDVLLPLVGDTSLDMQISAMAALSLGMVFVGSSNSDISETIVQTFLDDDRKSQLKDKWTRFMALGLGLLFFGRQEEVDVILETLKAIDHPMSKPTSVLAEICAWAGTGTVLKLQELLHICNDHIEEADDKKGDELLQAYAVIGLGLVAMGEEVGQEMVLRQFAHLMHYGEANIRKAVPLAMGLLSPSNPQMKVYDTLSRYSHDNDNDVAINAIFAMGLLGAGTNNARLAQLLRQLASYYHRDQDSLFMVRIAQGLLHMGKGTLSINPFHTDRQVLSRVSAGGLLSVLVAMIDSKQFITSNSHYLLYYLVTAMHPRFLVTLDEDLKPLTVNVRVGQAVDVVGQAGRPKTITGWQTQSTPVLLAYGERAELEDEQYISLSSNLEGLVILRKNPDWDGGKS</sequence>
<dbReference type="InterPro" id="IPR016643">
    <property type="entry name" value="26S_Psome_Rpn1"/>
</dbReference>
<dbReference type="PANTHER" id="PTHR10943:SF1">
    <property type="entry name" value="26S PROTEASOME NON-ATPASE REGULATORY SUBUNIT 2"/>
    <property type="match status" value="1"/>
</dbReference>